<reference evidence="1 2" key="1">
    <citation type="journal article" date="2014" name="Agronomy (Basel)">
        <title>A Draft Genome Sequence for Ensete ventricosum, the Drought-Tolerant Tree Against Hunger.</title>
        <authorList>
            <person name="Harrison J."/>
            <person name="Moore K.A."/>
            <person name="Paszkiewicz K."/>
            <person name="Jones T."/>
            <person name="Grant M."/>
            <person name="Ambacheew D."/>
            <person name="Muzemil S."/>
            <person name="Studholme D.J."/>
        </authorList>
    </citation>
    <scope>NUCLEOTIDE SEQUENCE [LARGE SCALE GENOMIC DNA]</scope>
</reference>
<dbReference type="AlphaFoldDB" id="A0A427AG58"/>
<organism evidence="1 2">
    <name type="scientific">Ensete ventricosum</name>
    <name type="common">Abyssinian banana</name>
    <name type="synonym">Musa ensete</name>
    <dbReference type="NCBI Taxonomy" id="4639"/>
    <lineage>
        <taxon>Eukaryota</taxon>
        <taxon>Viridiplantae</taxon>
        <taxon>Streptophyta</taxon>
        <taxon>Embryophyta</taxon>
        <taxon>Tracheophyta</taxon>
        <taxon>Spermatophyta</taxon>
        <taxon>Magnoliopsida</taxon>
        <taxon>Liliopsida</taxon>
        <taxon>Zingiberales</taxon>
        <taxon>Musaceae</taxon>
        <taxon>Ensete</taxon>
    </lineage>
</organism>
<name>A0A427AG58_ENSVE</name>
<dbReference type="Proteomes" id="UP000287651">
    <property type="component" value="Unassembled WGS sequence"/>
</dbReference>
<comment type="caution">
    <text evidence="1">The sequence shown here is derived from an EMBL/GenBank/DDBJ whole genome shotgun (WGS) entry which is preliminary data.</text>
</comment>
<sequence>MVLVDRVASSGTLEVALEISLRKASCGPHASLPPMTQQCTSWRAGASRCTIIGGLSINDQKNLDNFSPIKNAFIIKRDERQRSSGSRQFLILQSVVSSLPVDYEGDPELVEKESIGTSSGKEPWVVEQPLVHIRCLEQSIPILGGREGSLSPKVEDRVYHMGLLPEVLLGVGRLLVFLRHWLSF</sequence>
<proteinExistence type="predicted"/>
<protein>
    <submittedName>
        <fullName evidence="1">Uncharacterized protein</fullName>
    </submittedName>
</protein>
<gene>
    <name evidence="1" type="ORF">B296_00031480</name>
</gene>
<evidence type="ECO:0000313" key="2">
    <source>
        <dbReference type="Proteomes" id="UP000287651"/>
    </source>
</evidence>
<accession>A0A427AG58</accession>
<evidence type="ECO:0000313" key="1">
    <source>
        <dbReference type="EMBL" id="RRT75218.1"/>
    </source>
</evidence>
<dbReference type="EMBL" id="AMZH03002547">
    <property type="protein sequence ID" value="RRT75218.1"/>
    <property type="molecule type" value="Genomic_DNA"/>
</dbReference>